<protein>
    <submittedName>
        <fullName evidence="1">Uncharacterized protein</fullName>
    </submittedName>
</protein>
<reference evidence="1" key="1">
    <citation type="journal article" date="2015" name="Nature">
        <title>Complex archaea that bridge the gap between prokaryotes and eukaryotes.</title>
        <authorList>
            <person name="Spang A."/>
            <person name="Saw J.H."/>
            <person name="Jorgensen S.L."/>
            <person name="Zaremba-Niedzwiedzka K."/>
            <person name="Martijn J."/>
            <person name="Lind A.E."/>
            <person name="van Eijk R."/>
            <person name="Schleper C."/>
            <person name="Guy L."/>
            <person name="Ettema T.J."/>
        </authorList>
    </citation>
    <scope>NUCLEOTIDE SEQUENCE</scope>
</reference>
<evidence type="ECO:0000313" key="1">
    <source>
        <dbReference type="EMBL" id="KKN42168.1"/>
    </source>
</evidence>
<accession>A0A0F9TL65</accession>
<comment type="caution">
    <text evidence="1">The sequence shown here is derived from an EMBL/GenBank/DDBJ whole genome shotgun (WGS) entry which is preliminary data.</text>
</comment>
<name>A0A0F9TL65_9ZZZZ</name>
<dbReference type="EMBL" id="LAZR01001599">
    <property type="protein sequence ID" value="KKN42168.1"/>
    <property type="molecule type" value="Genomic_DNA"/>
</dbReference>
<organism evidence="1">
    <name type="scientific">marine sediment metagenome</name>
    <dbReference type="NCBI Taxonomy" id="412755"/>
    <lineage>
        <taxon>unclassified sequences</taxon>
        <taxon>metagenomes</taxon>
        <taxon>ecological metagenomes</taxon>
    </lineage>
</organism>
<proteinExistence type="predicted"/>
<dbReference type="AlphaFoldDB" id="A0A0F9TL65"/>
<sequence length="59" mass="6551">MPLSVETISKGDSLDSVRRKISRTIDQLIHNENKTPKEAAGQAYGMAEKAWGRKIPRGN</sequence>
<gene>
    <name evidence="1" type="ORF">LCGC14_0715870</name>
</gene>